<reference evidence="2" key="1">
    <citation type="journal article" date="2023" name="bioRxiv">
        <title>Complete genome of the Medicago anthracnose fungus, Colletotrichum destructivum, reveals a mini-chromosome-like region within a core chromosome.</title>
        <authorList>
            <person name="Lapalu N."/>
            <person name="Simon A."/>
            <person name="Lu A."/>
            <person name="Plaumann P.-L."/>
            <person name="Amselem J."/>
            <person name="Pigne S."/>
            <person name="Auger A."/>
            <person name="Koch C."/>
            <person name="Dallery J.-F."/>
            <person name="O'Connell R.J."/>
        </authorList>
    </citation>
    <scope>NUCLEOTIDE SEQUENCE [LARGE SCALE GENOMIC DNA]</scope>
    <source>
        <strain evidence="2">CBS 520.97</strain>
    </source>
</reference>
<dbReference type="AlphaFoldDB" id="A0AAX4IQU1"/>
<protein>
    <submittedName>
        <fullName evidence="1">Uncharacterized protein</fullName>
    </submittedName>
</protein>
<organism evidence="1 2">
    <name type="scientific">Colletotrichum destructivum</name>
    <dbReference type="NCBI Taxonomy" id="34406"/>
    <lineage>
        <taxon>Eukaryota</taxon>
        <taxon>Fungi</taxon>
        <taxon>Dikarya</taxon>
        <taxon>Ascomycota</taxon>
        <taxon>Pezizomycotina</taxon>
        <taxon>Sordariomycetes</taxon>
        <taxon>Hypocreomycetidae</taxon>
        <taxon>Glomerellales</taxon>
        <taxon>Glomerellaceae</taxon>
        <taxon>Colletotrichum</taxon>
        <taxon>Colletotrichum destructivum species complex</taxon>
    </lineage>
</organism>
<accession>A0AAX4IQU1</accession>
<gene>
    <name evidence="1" type="ORF">CDEST_10582</name>
</gene>
<dbReference type="KEGG" id="cdet:87947082"/>
<name>A0AAX4IQU1_9PEZI</name>
<proteinExistence type="predicted"/>
<dbReference type="EMBL" id="CP137311">
    <property type="protein sequence ID" value="WQF85568.1"/>
    <property type="molecule type" value="Genomic_DNA"/>
</dbReference>
<keyword evidence="2" id="KW-1185">Reference proteome</keyword>
<dbReference type="GeneID" id="87947082"/>
<dbReference type="RefSeq" id="XP_062782789.1">
    <property type="nucleotide sequence ID" value="XM_062926738.1"/>
</dbReference>
<sequence>MLPRTEPERQLVNDGDPYVTFTRETRLTLECQELATAADRYTAVSSGAMQTHIAQESWHSGLPCFASARAESDTDAAPACLHIDSTSNAAMARRRICTANANSMQWIT</sequence>
<dbReference type="Proteomes" id="UP001322277">
    <property type="component" value="Chromosome 7"/>
</dbReference>
<evidence type="ECO:0000313" key="2">
    <source>
        <dbReference type="Proteomes" id="UP001322277"/>
    </source>
</evidence>
<evidence type="ECO:0000313" key="1">
    <source>
        <dbReference type="EMBL" id="WQF85568.1"/>
    </source>
</evidence>